<dbReference type="PROSITE" id="PS51372">
    <property type="entry name" value="PRD_2"/>
    <property type="match status" value="2"/>
</dbReference>
<dbReference type="InterPro" id="IPR036634">
    <property type="entry name" value="PRD_sf"/>
</dbReference>
<feature type="domain" description="PRD" evidence="3">
    <location>
        <begin position="188"/>
        <end position="296"/>
    </location>
</feature>
<dbReference type="Gene3D" id="2.30.24.10">
    <property type="entry name" value="CAT RNA-binding domain"/>
    <property type="match status" value="1"/>
</dbReference>
<dbReference type="InterPro" id="IPR050661">
    <property type="entry name" value="BglG_antiterminators"/>
</dbReference>
<accession>A0A410WRF7</accession>
<gene>
    <name evidence="4" type="ORF">PC41400_04680</name>
</gene>
<keyword evidence="2" id="KW-0677">Repeat</keyword>
<evidence type="ECO:0000256" key="2">
    <source>
        <dbReference type="ARBA" id="ARBA00022737"/>
    </source>
</evidence>
<evidence type="ECO:0000259" key="3">
    <source>
        <dbReference type="PROSITE" id="PS51372"/>
    </source>
</evidence>
<comment type="similarity">
    <text evidence="1">Belongs to the transcriptional antiterminator BglG family. GlcT subfamily.</text>
</comment>
<dbReference type="SMART" id="SM01061">
    <property type="entry name" value="CAT_RBD"/>
    <property type="match status" value="1"/>
</dbReference>
<dbReference type="InterPro" id="IPR004341">
    <property type="entry name" value="CAT_RNA-bd_dom"/>
</dbReference>
<dbReference type="KEGG" id="pchi:PC41400_04680"/>
<sequence length="305" mass="35094">MEESTGHGRGAEVKNSGIEVVKVLNNNVIIAAHPDYREVVVIGKGIGFNRKAKDRIPSEAVEKLFILTNEKEKEQYQQLIPQIDEKLIEVMNEVILYISEHAGAPLNEHIHIALTDHIAFAIKRLEQGIVLQNPFLLETRELYPKEYAIASYVIRTINDKMNVHLPPAEVGFVTLHIHGAITNRPVSEVNEYSRLIGELIGLIERQMHITIDRSTIAYSRLLRHLRFAIERTKRKETVHEPDKLGELLKQQYPEIYSIAWTLMKVMQRRLRQPVYEAEAVYLTMHLIRLMQKDDSLEKEKPAGDS</sequence>
<dbReference type="InterPro" id="IPR036650">
    <property type="entry name" value="CAT_RNA-bd_dom_sf"/>
</dbReference>
<dbReference type="Gene3D" id="1.20.890.100">
    <property type="match status" value="1"/>
</dbReference>
<reference evidence="4 5" key="1">
    <citation type="submission" date="2018-01" db="EMBL/GenBank/DDBJ databases">
        <title>The whole genome sequencing and assembly of Paenibacillus chitinolyticus KCCM 41400 strain.</title>
        <authorList>
            <person name="Kim J.-Y."/>
            <person name="Park M.-K."/>
            <person name="Lee Y.-J."/>
            <person name="Yi H."/>
            <person name="Bahn Y.-S."/>
            <person name="Kim J.F."/>
            <person name="Lee D.-W."/>
        </authorList>
    </citation>
    <scope>NUCLEOTIDE SEQUENCE [LARGE SCALE GENOMIC DNA]</scope>
    <source>
        <strain evidence="4 5">KCCM 41400</strain>
    </source>
</reference>
<dbReference type="Pfam" id="PF03123">
    <property type="entry name" value="CAT_RBD"/>
    <property type="match status" value="1"/>
</dbReference>
<dbReference type="Pfam" id="PF00874">
    <property type="entry name" value="PRD"/>
    <property type="match status" value="2"/>
</dbReference>
<evidence type="ECO:0000313" key="5">
    <source>
        <dbReference type="Proteomes" id="UP000288943"/>
    </source>
</evidence>
<organism evidence="4 5">
    <name type="scientific">Paenibacillus chitinolyticus</name>
    <dbReference type="NCBI Taxonomy" id="79263"/>
    <lineage>
        <taxon>Bacteria</taxon>
        <taxon>Bacillati</taxon>
        <taxon>Bacillota</taxon>
        <taxon>Bacilli</taxon>
        <taxon>Bacillales</taxon>
        <taxon>Paenibacillaceae</taxon>
        <taxon>Paenibacillus</taxon>
    </lineage>
</organism>
<dbReference type="GO" id="GO:0003723">
    <property type="term" value="F:RNA binding"/>
    <property type="evidence" value="ECO:0007669"/>
    <property type="project" value="InterPro"/>
</dbReference>
<dbReference type="PANTHER" id="PTHR30185">
    <property type="entry name" value="CRYPTIC BETA-GLUCOSIDE BGL OPERON ANTITERMINATOR"/>
    <property type="match status" value="1"/>
</dbReference>
<dbReference type="PROSITE" id="PS00654">
    <property type="entry name" value="PRD_1"/>
    <property type="match status" value="1"/>
</dbReference>
<dbReference type="OrthoDB" id="9813552at2"/>
<dbReference type="PANTHER" id="PTHR30185:SF16">
    <property type="entry name" value="PROTEIN GLCT"/>
    <property type="match status" value="1"/>
</dbReference>
<dbReference type="Gene3D" id="1.10.1790.10">
    <property type="entry name" value="PRD domain"/>
    <property type="match status" value="1"/>
</dbReference>
<dbReference type="SUPFAM" id="SSF63520">
    <property type="entry name" value="PTS-regulatory domain, PRD"/>
    <property type="match status" value="2"/>
</dbReference>
<dbReference type="SUPFAM" id="SSF50151">
    <property type="entry name" value="SacY-like RNA-binding domain"/>
    <property type="match status" value="1"/>
</dbReference>
<dbReference type="InterPro" id="IPR011608">
    <property type="entry name" value="PRD"/>
</dbReference>
<proteinExistence type="inferred from homology"/>
<dbReference type="Gene3D" id="1.20.58.1950">
    <property type="match status" value="1"/>
</dbReference>
<protein>
    <submittedName>
        <fullName evidence="4">Transcription antiterminator</fullName>
    </submittedName>
</protein>
<dbReference type="AlphaFoldDB" id="A0A410WRF7"/>
<dbReference type="Proteomes" id="UP000288943">
    <property type="component" value="Chromosome"/>
</dbReference>
<dbReference type="EMBL" id="CP026520">
    <property type="protein sequence ID" value="QAV17016.1"/>
    <property type="molecule type" value="Genomic_DNA"/>
</dbReference>
<dbReference type="NCBIfam" id="NF047357">
    <property type="entry name" value="antiterm_GlcT"/>
    <property type="match status" value="1"/>
</dbReference>
<name>A0A410WRF7_9BACL</name>
<evidence type="ECO:0000313" key="4">
    <source>
        <dbReference type="EMBL" id="QAV17016.1"/>
    </source>
</evidence>
<evidence type="ECO:0000256" key="1">
    <source>
        <dbReference type="ARBA" id="ARBA00009115"/>
    </source>
</evidence>
<feature type="domain" description="PRD" evidence="3">
    <location>
        <begin position="82"/>
        <end position="187"/>
    </location>
</feature>
<dbReference type="InterPro" id="IPR001550">
    <property type="entry name" value="Transcrpt_antitermin_CS"/>
</dbReference>
<dbReference type="GO" id="GO:0045893">
    <property type="term" value="P:positive regulation of DNA-templated transcription"/>
    <property type="evidence" value="ECO:0007669"/>
    <property type="project" value="InterPro"/>
</dbReference>